<dbReference type="InterPro" id="IPR046373">
    <property type="entry name" value="Acyl-CoA_Oxase/DH_mid-dom_sf"/>
</dbReference>
<evidence type="ECO:0000313" key="1">
    <source>
        <dbReference type="EMBL" id="MCX3061385.1"/>
    </source>
</evidence>
<sequence length="578" mass="61732">MSQALLSTAPLEAQAAGRRAATVERMLGDPADRANPAGHRRLLAADRAATVCEGAEDVLDSFGMNAEFVPRALGGRFDSCESLLRVMRPVWRRDVGLGMGYGMTTFMAASDVWMRGTPDQQRRLARLLLTGSKAAMAQHETAHTNDFVRSQVRLAAGDRELRITGAKPVINNLQRADALVLFGRGAPDGDGLSTVLLDPRGLPADRFRITRRPPADSVGLRGYFWAGARFTDCPVPREALLGPPGGGVVTAERSFQLSRTLMAALVLAAVDSSLRTAVLVERTRAPGAAADPQNTATTLTKAFVNLLLYDSLAVVATRALHLLPTETSVYSAAIKSLLPKVLRDTTYDLATVLGSQLYARDGTVGVFQKIVRDVPIISLGHAGTVACQTTIIPQLTTLARTSWFKSEEAPAALFRPAEPLPPFSYGALATAGGRDSLSASLLATAASLPGGSVGERTLRALAQRFVAELRDLRGRVLALQPPGAPGARTTAWFALTDRYVLVLAAAAVLGVWRASDGLRDPFLADPAWAACALHRIAERLGIRDVDLPPQLAARVHQEVLARFGDGHGFDLYNTPLPH</sequence>
<protein>
    <submittedName>
        <fullName evidence="1">Acyl-CoA dehydrogenase</fullName>
    </submittedName>
</protein>
<dbReference type="Proteomes" id="UP001163064">
    <property type="component" value="Unassembled WGS sequence"/>
</dbReference>
<dbReference type="EMBL" id="JAPHNL010000190">
    <property type="protein sequence ID" value="MCX3061385.1"/>
    <property type="molecule type" value="Genomic_DNA"/>
</dbReference>
<evidence type="ECO:0000313" key="2">
    <source>
        <dbReference type="Proteomes" id="UP001163064"/>
    </source>
</evidence>
<organism evidence="1 2">
    <name type="scientific">Streptomyces beihaiensis</name>
    <dbReference type="NCBI Taxonomy" id="2984495"/>
    <lineage>
        <taxon>Bacteria</taxon>
        <taxon>Bacillati</taxon>
        <taxon>Actinomycetota</taxon>
        <taxon>Actinomycetes</taxon>
        <taxon>Kitasatosporales</taxon>
        <taxon>Streptomycetaceae</taxon>
        <taxon>Streptomyces</taxon>
    </lineage>
</organism>
<dbReference type="RefSeq" id="WP_266600700.1">
    <property type="nucleotide sequence ID" value="NZ_JAPHNL010000190.1"/>
</dbReference>
<keyword evidence="2" id="KW-1185">Reference proteome</keyword>
<dbReference type="CDD" id="cd00567">
    <property type="entry name" value="ACAD"/>
    <property type="match status" value="1"/>
</dbReference>
<dbReference type="SUPFAM" id="SSF47203">
    <property type="entry name" value="Acyl-CoA dehydrogenase C-terminal domain-like"/>
    <property type="match status" value="1"/>
</dbReference>
<dbReference type="InterPro" id="IPR036250">
    <property type="entry name" value="AcylCo_DH-like_C"/>
</dbReference>
<gene>
    <name evidence="1" type="ORF">OFY01_16790</name>
</gene>
<dbReference type="InterPro" id="IPR009100">
    <property type="entry name" value="AcylCoA_DH/oxidase_NM_dom_sf"/>
</dbReference>
<proteinExistence type="predicted"/>
<dbReference type="Gene3D" id="1.10.540.10">
    <property type="entry name" value="Acyl-CoA dehydrogenase/oxidase, N-terminal domain"/>
    <property type="match status" value="1"/>
</dbReference>
<dbReference type="Gene3D" id="1.20.140.10">
    <property type="entry name" value="Butyryl-CoA Dehydrogenase, subunit A, domain 3"/>
    <property type="match status" value="1"/>
</dbReference>
<dbReference type="Gene3D" id="2.40.110.10">
    <property type="entry name" value="Butyryl-CoA Dehydrogenase, subunit A, domain 2"/>
    <property type="match status" value="1"/>
</dbReference>
<dbReference type="SUPFAM" id="SSF56645">
    <property type="entry name" value="Acyl-CoA dehydrogenase NM domain-like"/>
    <property type="match status" value="1"/>
</dbReference>
<reference evidence="1" key="1">
    <citation type="submission" date="2022-10" db="EMBL/GenBank/DDBJ databases">
        <title>Streptomyces beihaiensis sp. nov., a chitin degrading actinobacterium, isolated from shrimp pond soil.</title>
        <authorList>
            <person name="Xie J."/>
            <person name="Shen N."/>
        </authorList>
    </citation>
    <scope>NUCLEOTIDE SEQUENCE</scope>
    <source>
        <strain evidence="1">GXMU-J5</strain>
    </source>
</reference>
<dbReference type="PANTHER" id="PTHR43884">
    <property type="entry name" value="ACYL-COA DEHYDROGENASE"/>
    <property type="match status" value="1"/>
</dbReference>
<dbReference type="PANTHER" id="PTHR43884:SF12">
    <property type="entry name" value="ISOVALERYL-COA DEHYDROGENASE, MITOCHONDRIAL-RELATED"/>
    <property type="match status" value="1"/>
</dbReference>
<comment type="caution">
    <text evidence="1">The sequence shown here is derived from an EMBL/GenBank/DDBJ whole genome shotgun (WGS) entry which is preliminary data.</text>
</comment>
<dbReference type="InterPro" id="IPR037069">
    <property type="entry name" value="AcylCoA_DH/ox_N_sf"/>
</dbReference>
<accession>A0ABT3TWF5</accession>
<name>A0ABT3TWF5_9ACTN</name>